<dbReference type="EMBL" id="AMZH03009708">
    <property type="protein sequence ID" value="RRT56268.1"/>
    <property type="molecule type" value="Genomic_DNA"/>
</dbReference>
<reference evidence="1 2" key="1">
    <citation type="journal article" date="2014" name="Agronomy (Basel)">
        <title>A Draft Genome Sequence for Ensete ventricosum, the Drought-Tolerant Tree Against Hunger.</title>
        <authorList>
            <person name="Harrison J."/>
            <person name="Moore K.A."/>
            <person name="Paszkiewicz K."/>
            <person name="Jones T."/>
            <person name="Grant M."/>
            <person name="Ambacheew D."/>
            <person name="Muzemil S."/>
            <person name="Studholme D.J."/>
        </authorList>
    </citation>
    <scope>NUCLEOTIDE SEQUENCE [LARGE SCALE GENOMIC DNA]</scope>
</reference>
<dbReference type="CDD" id="cd00303">
    <property type="entry name" value="retropepsin_like"/>
    <property type="match status" value="1"/>
</dbReference>
<proteinExistence type="predicted"/>
<evidence type="ECO:0000313" key="1">
    <source>
        <dbReference type="EMBL" id="RRT56268.1"/>
    </source>
</evidence>
<organism evidence="1 2">
    <name type="scientific">Ensete ventricosum</name>
    <name type="common">Abyssinian banana</name>
    <name type="synonym">Musa ensete</name>
    <dbReference type="NCBI Taxonomy" id="4639"/>
    <lineage>
        <taxon>Eukaryota</taxon>
        <taxon>Viridiplantae</taxon>
        <taxon>Streptophyta</taxon>
        <taxon>Embryophyta</taxon>
        <taxon>Tracheophyta</taxon>
        <taxon>Spermatophyta</taxon>
        <taxon>Magnoliopsida</taxon>
        <taxon>Liliopsida</taxon>
        <taxon>Zingiberales</taxon>
        <taxon>Musaceae</taxon>
        <taxon>Ensete</taxon>
    </lineage>
</organism>
<name>A0A426YX28_ENSVE</name>
<dbReference type="Proteomes" id="UP000287651">
    <property type="component" value="Unassembled WGS sequence"/>
</dbReference>
<dbReference type="Pfam" id="PF08284">
    <property type="entry name" value="RVP_2"/>
    <property type="match status" value="1"/>
</dbReference>
<dbReference type="AlphaFoldDB" id="A0A426YX28"/>
<dbReference type="Gene3D" id="2.40.70.10">
    <property type="entry name" value="Acid Proteases"/>
    <property type="match status" value="1"/>
</dbReference>
<dbReference type="InterPro" id="IPR021109">
    <property type="entry name" value="Peptidase_aspartic_dom_sf"/>
</dbReference>
<accession>A0A426YX28</accession>
<gene>
    <name evidence="1" type="ORF">B296_00021448</name>
</gene>
<sequence length="276" mass="31735">MATISFAHIQEERLNHEVRRTRVAPRPAMLRPIASSTTIQALAPKKLIRVKLYERSAKGLCWHYDEPWSQEHRCKKGRVLVIEPVEDEDSEPSEEGFKLEKEATEEDPQLADYVVHALAGYSNPQTMKVGGLLKQQLITGLIDMGNTNNFLNSKVDARMTLQIEGCNKFDVKVADGQILNYDQRCPWVKLLLQDQEVVANFFLLPIDDYEAVLEIEWIIMLGDISWNFSKLSIKFYYKGRHVTLRGKRGSHISIVSTQQMKKVLHKEHGGFFMHIQ</sequence>
<comment type="caution">
    <text evidence="1">The sequence shown here is derived from an EMBL/GenBank/DDBJ whole genome shotgun (WGS) entry which is preliminary data.</text>
</comment>
<protein>
    <submittedName>
        <fullName evidence="1">Uncharacterized protein</fullName>
    </submittedName>
</protein>
<evidence type="ECO:0000313" key="2">
    <source>
        <dbReference type="Proteomes" id="UP000287651"/>
    </source>
</evidence>